<reference evidence="1" key="1">
    <citation type="submission" date="2024-05" db="EMBL/GenBank/DDBJ databases">
        <authorList>
            <person name="Cai S.Y."/>
            <person name="Jin L.M."/>
            <person name="Li H.R."/>
        </authorList>
    </citation>
    <scope>NUCLEOTIDE SEQUENCE</scope>
    <source>
        <strain evidence="1">A5-74</strain>
    </source>
</reference>
<gene>
    <name evidence="1" type="ORF">ABLG96_18700</name>
</gene>
<dbReference type="AlphaFoldDB" id="A0AAU8DLQ7"/>
<evidence type="ECO:0000313" key="1">
    <source>
        <dbReference type="EMBL" id="XCG63210.1"/>
    </source>
</evidence>
<dbReference type="RefSeq" id="WP_353648825.1">
    <property type="nucleotide sequence ID" value="NZ_CP159218.1"/>
</dbReference>
<protein>
    <submittedName>
        <fullName evidence="1">Uncharacterized protein</fullName>
    </submittedName>
</protein>
<organism evidence="1">
    <name type="scientific">Nakamurella sp. A5-74</name>
    <dbReference type="NCBI Taxonomy" id="3158264"/>
    <lineage>
        <taxon>Bacteria</taxon>
        <taxon>Bacillati</taxon>
        <taxon>Actinomycetota</taxon>
        <taxon>Actinomycetes</taxon>
        <taxon>Nakamurellales</taxon>
        <taxon>Nakamurellaceae</taxon>
        <taxon>Nakamurella</taxon>
    </lineage>
</organism>
<name>A0AAU8DLQ7_9ACTN</name>
<accession>A0AAU8DLQ7</accession>
<sequence>MSRGLEFTMSFAGATATVTGDCTLRYTVSPLENSERLQLGEPDGEACAVGENPKGPPVGDLGVSLKGSRLVLGNDTAWIFEETG</sequence>
<proteinExistence type="predicted"/>
<dbReference type="EMBL" id="CP159218">
    <property type="protein sequence ID" value="XCG63210.1"/>
    <property type="molecule type" value="Genomic_DNA"/>
</dbReference>